<dbReference type="GO" id="GO:0035556">
    <property type="term" value="P:intracellular signal transduction"/>
    <property type="evidence" value="ECO:0007669"/>
    <property type="project" value="InterPro"/>
</dbReference>
<reference evidence="3" key="1">
    <citation type="submission" date="2018-11" db="EMBL/GenBank/DDBJ databases">
        <authorList>
            <person name="Onetto C."/>
        </authorList>
    </citation>
    <scope>NUCLEOTIDE SEQUENCE [LARGE SCALE GENOMIC DNA]</scope>
</reference>
<dbReference type="PANTHER" id="PTHR43081:SF20">
    <property type="entry name" value="TWO-COMPONENT RESPONSE REGULATOR"/>
    <property type="match status" value="1"/>
</dbReference>
<gene>
    <name evidence="3" type="ORF">DF3PA_100066</name>
</gene>
<dbReference type="InterPro" id="IPR050697">
    <property type="entry name" value="Adenylyl/Guanylyl_Cyclase_3/4"/>
</dbReference>
<dbReference type="InterPro" id="IPR001054">
    <property type="entry name" value="A/G_cyclase"/>
</dbReference>
<keyword evidence="1" id="KW-1133">Transmembrane helix</keyword>
<dbReference type="Pfam" id="PF00211">
    <property type="entry name" value="Guanylate_cyc"/>
    <property type="match status" value="1"/>
</dbReference>
<feature type="domain" description="Guanylate cyclase" evidence="2">
    <location>
        <begin position="472"/>
        <end position="604"/>
    </location>
</feature>
<dbReference type="Pfam" id="PF05226">
    <property type="entry name" value="CHASE2"/>
    <property type="match status" value="1"/>
</dbReference>
<protein>
    <recommendedName>
        <fullName evidence="2">Guanylate cyclase domain-containing protein</fullName>
    </recommendedName>
</protein>
<feature type="transmembrane region" description="Helical" evidence="1">
    <location>
        <begin position="6"/>
        <end position="25"/>
    </location>
</feature>
<dbReference type="SMART" id="SM01080">
    <property type="entry name" value="CHASE2"/>
    <property type="match status" value="1"/>
</dbReference>
<dbReference type="GO" id="GO:0006171">
    <property type="term" value="P:cAMP biosynthetic process"/>
    <property type="evidence" value="ECO:0007669"/>
    <property type="project" value="TreeGrafter"/>
</dbReference>
<dbReference type="Proteomes" id="UP000326641">
    <property type="component" value="Unassembled WGS sequence"/>
</dbReference>
<feature type="transmembrane region" description="Helical" evidence="1">
    <location>
        <begin position="361"/>
        <end position="394"/>
    </location>
</feature>
<dbReference type="AlphaFoldDB" id="A0A564W9Q7"/>
<dbReference type="SMART" id="SM00044">
    <property type="entry name" value="CYCc"/>
    <property type="match status" value="1"/>
</dbReference>
<accession>A0A564W9Q7</accession>
<evidence type="ECO:0000259" key="2">
    <source>
        <dbReference type="PROSITE" id="PS50125"/>
    </source>
</evidence>
<name>A0A564W9Q7_9PROT</name>
<keyword evidence="1" id="KW-0472">Membrane</keyword>
<dbReference type="CDD" id="cd07302">
    <property type="entry name" value="CHD"/>
    <property type="match status" value="1"/>
</dbReference>
<dbReference type="EMBL" id="UXAT02000002">
    <property type="protein sequence ID" value="VUX45218.1"/>
    <property type="molecule type" value="Genomic_DNA"/>
</dbReference>
<dbReference type="GO" id="GO:0004016">
    <property type="term" value="F:adenylate cyclase activity"/>
    <property type="evidence" value="ECO:0007669"/>
    <property type="project" value="UniProtKB-ARBA"/>
</dbReference>
<evidence type="ECO:0000313" key="3">
    <source>
        <dbReference type="EMBL" id="VUX45218.1"/>
    </source>
</evidence>
<dbReference type="Gene3D" id="3.30.70.1230">
    <property type="entry name" value="Nucleotide cyclase"/>
    <property type="match status" value="1"/>
</dbReference>
<comment type="caution">
    <text evidence="3">The sequence shown here is derived from an EMBL/GenBank/DDBJ whole genome shotgun (WGS) entry which is preliminary data.</text>
</comment>
<feature type="transmembrane region" description="Helical" evidence="1">
    <location>
        <begin position="406"/>
        <end position="427"/>
    </location>
</feature>
<dbReference type="PROSITE" id="PS50125">
    <property type="entry name" value="GUANYLATE_CYCLASE_2"/>
    <property type="match status" value="1"/>
</dbReference>
<dbReference type="InterPro" id="IPR029787">
    <property type="entry name" value="Nucleotide_cyclase"/>
</dbReference>
<evidence type="ECO:0000313" key="4">
    <source>
        <dbReference type="Proteomes" id="UP000326641"/>
    </source>
</evidence>
<keyword evidence="4" id="KW-1185">Reference proteome</keyword>
<sequence length="715" mass="77429">MSSTIGLARIWFCLLIIVAAAVIHLHEPLWLSHLRNPVFDTYQRIRPRTYQPAPVRVIDIDEESLRRIGQWPWPRTRVAELVAALHRLGAAVIAFDVLFAEPDRTSPSRVLPEWGDQPALRMLIEELPDNDERLRDAVASANVVTAFALAAVGGVRVPQLKAGYAIAGTDPAAYVPAFETAVSTLEMIESAASGNGAINVIRDLDGVGRQVPLVLRLGNSLYPSLAAEALRVAQGATTFVIKTAGASGETNFGAATGITSVRIGAFTVPTDAHGQVSIYFTPSVPERSIPAWKVLAGEVDPETIEGQILLIGTSATGLHDLHATPLGEEMPGVMLHAQFIEQVIHGVHLVRPDWAKGAEVLLMVGLGILIIVIGPWVGALWMAVICAITLALAFAWSWFAFADHGMLFNPLVPAMIVVAVYLTSSLLRHMQTEREQRWIRSAFSTYVSPNLVEELVKNPALLSLGGERKEMTFVFTDLEGFTSLVERSAPDVIVPLLNEYLDAMERIAFKHDGTIDKIVGDALHVIFGAPVTRHDHAQRAVDCALEMDAFGQAFSQRKRAEGIPFGITRIGVNSGPAVVGNFGGFLRFDYTAHGDAINTAARLESANKFFGTRVCVSGSTAQLCERFAGRPIGALVLKGKTEAIETFEPLVDGLLHAPQTEAYLHAYRLLEVGDEQALAAFEAVCQDHPDDALAAFHLNRLKQGESGTRIVMAGK</sequence>
<dbReference type="InterPro" id="IPR007890">
    <property type="entry name" value="CHASE2"/>
</dbReference>
<keyword evidence="1" id="KW-0812">Transmembrane</keyword>
<dbReference type="PANTHER" id="PTHR43081">
    <property type="entry name" value="ADENYLATE CYCLASE, TERMINAL-DIFFERENTIATION SPECIFIC-RELATED"/>
    <property type="match status" value="1"/>
</dbReference>
<organism evidence="3 4">
    <name type="scientific">Candidatus Defluviicoccus seviourii</name>
    <dbReference type="NCBI Taxonomy" id="2565273"/>
    <lineage>
        <taxon>Bacteria</taxon>
        <taxon>Pseudomonadati</taxon>
        <taxon>Pseudomonadota</taxon>
        <taxon>Alphaproteobacteria</taxon>
        <taxon>Rhodospirillales</taxon>
        <taxon>Rhodospirillaceae</taxon>
        <taxon>Defluviicoccus</taxon>
    </lineage>
</organism>
<dbReference type="SUPFAM" id="SSF55073">
    <property type="entry name" value="Nucleotide cyclase"/>
    <property type="match status" value="1"/>
</dbReference>
<proteinExistence type="predicted"/>
<evidence type="ECO:0000256" key="1">
    <source>
        <dbReference type="SAM" id="Phobius"/>
    </source>
</evidence>